<reference evidence="5" key="1">
    <citation type="submission" date="2021-04" db="EMBL/GenBank/DDBJ databases">
        <authorList>
            <person name="Vanwijnsberghe S."/>
        </authorList>
    </citation>
    <scope>NUCLEOTIDE SEQUENCE</scope>
    <source>
        <strain evidence="5">LMG 31841</strain>
    </source>
</reference>
<dbReference type="AlphaFoldDB" id="A0A9N8X410"/>
<keyword evidence="1" id="KW-0805">Transcription regulation</keyword>
<dbReference type="GO" id="GO:0043565">
    <property type="term" value="F:sequence-specific DNA binding"/>
    <property type="evidence" value="ECO:0007669"/>
    <property type="project" value="InterPro"/>
</dbReference>
<dbReference type="InterPro" id="IPR037923">
    <property type="entry name" value="HTH-like"/>
</dbReference>
<dbReference type="GO" id="GO:0003700">
    <property type="term" value="F:DNA-binding transcription factor activity"/>
    <property type="evidence" value="ECO:0007669"/>
    <property type="project" value="InterPro"/>
</dbReference>
<dbReference type="EMBL" id="CAJQZC010000010">
    <property type="protein sequence ID" value="CAG4916077.1"/>
    <property type="molecule type" value="Genomic_DNA"/>
</dbReference>
<dbReference type="PROSITE" id="PS01124">
    <property type="entry name" value="HTH_ARAC_FAMILY_2"/>
    <property type="match status" value="1"/>
</dbReference>
<name>A0A9N8X410_9BURK</name>
<accession>A0A9N8X410</accession>
<keyword evidence="2" id="KW-0238">DNA-binding</keyword>
<dbReference type="SUPFAM" id="SSF51215">
    <property type="entry name" value="Regulatory protein AraC"/>
    <property type="match status" value="1"/>
</dbReference>
<dbReference type="Proteomes" id="UP000789704">
    <property type="component" value="Unassembled WGS sequence"/>
</dbReference>
<dbReference type="InterPro" id="IPR009057">
    <property type="entry name" value="Homeodomain-like_sf"/>
</dbReference>
<evidence type="ECO:0000256" key="2">
    <source>
        <dbReference type="ARBA" id="ARBA00023125"/>
    </source>
</evidence>
<dbReference type="InterPro" id="IPR050204">
    <property type="entry name" value="AraC_XylS_family_regulators"/>
</dbReference>
<dbReference type="SMART" id="SM00342">
    <property type="entry name" value="HTH_ARAC"/>
    <property type="match status" value="1"/>
</dbReference>
<dbReference type="PANTHER" id="PTHR46796:SF6">
    <property type="entry name" value="ARAC SUBFAMILY"/>
    <property type="match status" value="1"/>
</dbReference>
<evidence type="ECO:0000313" key="6">
    <source>
        <dbReference type="Proteomes" id="UP000789704"/>
    </source>
</evidence>
<dbReference type="Gene3D" id="1.10.10.60">
    <property type="entry name" value="Homeodomain-like"/>
    <property type="match status" value="1"/>
</dbReference>
<proteinExistence type="predicted"/>
<feature type="domain" description="HTH araC/xylS-type" evidence="4">
    <location>
        <begin position="229"/>
        <end position="327"/>
    </location>
</feature>
<organism evidence="5 6">
    <name type="scientific">Paraburkholderia saeva</name>
    <dbReference type="NCBI Taxonomy" id="2777537"/>
    <lineage>
        <taxon>Bacteria</taxon>
        <taxon>Pseudomonadati</taxon>
        <taxon>Pseudomonadota</taxon>
        <taxon>Betaproteobacteria</taxon>
        <taxon>Burkholderiales</taxon>
        <taxon>Burkholderiaceae</taxon>
        <taxon>Paraburkholderia</taxon>
    </lineage>
</organism>
<keyword evidence="3" id="KW-0804">Transcription</keyword>
<comment type="caution">
    <text evidence="5">The sequence shown here is derived from an EMBL/GenBank/DDBJ whole genome shotgun (WGS) entry which is preliminary data.</text>
</comment>
<evidence type="ECO:0000256" key="1">
    <source>
        <dbReference type="ARBA" id="ARBA00023015"/>
    </source>
</evidence>
<evidence type="ECO:0000259" key="4">
    <source>
        <dbReference type="PROSITE" id="PS01124"/>
    </source>
</evidence>
<gene>
    <name evidence="5" type="ORF">LMG31841_04536</name>
</gene>
<protein>
    <recommendedName>
        <fullName evidence="4">HTH araC/xylS-type domain-containing protein</fullName>
    </recommendedName>
</protein>
<keyword evidence="6" id="KW-1185">Reference proteome</keyword>
<dbReference type="SUPFAM" id="SSF46689">
    <property type="entry name" value="Homeodomain-like"/>
    <property type="match status" value="2"/>
</dbReference>
<evidence type="ECO:0000256" key="3">
    <source>
        <dbReference type="ARBA" id="ARBA00023163"/>
    </source>
</evidence>
<dbReference type="PANTHER" id="PTHR46796">
    <property type="entry name" value="HTH-TYPE TRANSCRIPTIONAL ACTIVATOR RHAS-RELATED"/>
    <property type="match status" value="1"/>
</dbReference>
<dbReference type="InterPro" id="IPR018060">
    <property type="entry name" value="HTH_AraC"/>
</dbReference>
<sequence>MDEFEQIWMIIFDELYGNERQQNLPDGITMGARKPLAEGIVMNAVRPLHTPPARRTVSLRSSELLGWQGFGAEMVGIAAGPHRIPGTPYHRIGVHVGAPVRARCRCEGRRVSRIQAHGDMDVIPAGLDGEWTDEGDCTILRIWIDEAFARTTMEQLGANPSRTTLRPQFQLRDPRLQHLSWALRAELEAEETSDALYAESLCTALIVRLMAGVPERDDRRRTLAPHMATRIIDYVEANLDQRLTLTDLAAVAGLSVPHFKALFRETLGVPVHQYVILRRVERARALLLEGRLSVTQIALETGFSHQSHMAHWVNRLLGAAPRDIARSGRRG</sequence>
<dbReference type="Pfam" id="PF12833">
    <property type="entry name" value="HTH_18"/>
    <property type="match status" value="1"/>
</dbReference>
<evidence type="ECO:0000313" key="5">
    <source>
        <dbReference type="EMBL" id="CAG4916077.1"/>
    </source>
</evidence>